<proteinExistence type="predicted"/>
<dbReference type="PANTHER" id="PTHR36558">
    <property type="entry name" value="GLR1098 PROTEIN"/>
    <property type="match status" value="1"/>
</dbReference>
<feature type="domain" description="Putative restriction endonuclease" evidence="1">
    <location>
        <begin position="53"/>
        <end position="192"/>
    </location>
</feature>
<organism evidence="2 3">
    <name type="scientific">Faecalicatena fissicatena</name>
    <dbReference type="NCBI Taxonomy" id="290055"/>
    <lineage>
        <taxon>Bacteria</taxon>
        <taxon>Bacillati</taxon>
        <taxon>Bacillota</taxon>
        <taxon>Clostridia</taxon>
        <taxon>Lachnospirales</taxon>
        <taxon>Lachnospiraceae</taxon>
        <taxon>Faecalicatena</taxon>
    </lineage>
</organism>
<dbReference type="GO" id="GO:0004519">
    <property type="term" value="F:endonuclease activity"/>
    <property type="evidence" value="ECO:0007669"/>
    <property type="project" value="UniProtKB-KW"/>
</dbReference>
<name>A0ABX2GVJ9_9FIRM</name>
<evidence type="ECO:0000313" key="3">
    <source>
        <dbReference type="Proteomes" id="UP000821846"/>
    </source>
</evidence>
<dbReference type="Proteomes" id="UP000821846">
    <property type="component" value="Unassembled WGS sequence"/>
</dbReference>
<keyword evidence="2" id="KW-0255">Endonuclease</keyword>
<keyword evidence="3" id="KW-1185">Reference proteome</keyword>
<dbReference type="InterPro" id="IPR011335">
    <property type="entry name" value="Restrct_endonuc-II-like"/>
</dbReference>
<dbReference type="CDD" id="cd06260">
    <property type="entry name" value="DUF820-like"/>
    <property type="match status" value="1"/>
</dbReference>
<gene>
    <name evidence="2" type="ORF">HFM93_04770</name>
</gene>
<keyword evidence="2" id="KW-0378">Hydrolase</keyword>
<protein>
    <submittedName>
        <fullName evidence="2">Uma2 family endonuclease</fullName>
    </submittedName>
</protein>
<accession>A0ABX2GVJ9</accession>
<keyword evidence="2" id="KW-0540">Nuclease</keyword>
<dbReference type="InterPro" id="IPR008538">
    <property type="entry name" value="Uma2"/>
</dbReference>
<reference evidence="2 3" key="1">
    <citation type="journal article" date="2020" name="Cell Host Microbe">
        <title>Functional and Genomic Variation between Human-Derived Isolates of Lachnospiraceae Reveals Inter- and Intra-Species Diversity.</title>
        <authorList>
            <person name="Sorbara M.T."/>
            <person name="Littmann E.R."/>
            <person name="Fontana E."/>
            <person name="Moody T.U."/>
            <person name="Kohout C.E."/>
            <person name="Gjonbalaj M."/>
            <person name="Eaton V."/>
            <person name="Seok R."/>
            <person name="Leiner I.M."/>
            <person name="Pamer E.G."/>
        </authorList>
    </citation>
    <scope>NUCLEOTIDE SEQUENCE [LARGE SCALE GENOMIC DNA]</scope>
    <source>
        <strain evidence="2 3">MSK.14.16</strain>
    </source>
</reference>
<dbReference type="Pfam" id="PF05685">
    <property type="entry name" value="Uma2"/>
    <property type="match status" value="1"/>
</dbReference>
<evidence type="ECO:0000313" key="2">
    <source>
        <dbReference type="EMBL" id="NSG29605.1"/>
    </source>
</evidence>
<dbReference type="InterPro" id="IPR012296">
    <property type="entry name" value="Nuclease_put_TT1808"/>
</dbReference>
<evidence type="ECO:0000259" key="1">
    <source>
        <dbReference type="Pfam" id="PF05685"/>
    </source>
</evidence>
<dbReference type="SUPFAM" id="SSF52980">
    <property type="entry name" value="Restriction endonuclease-like"/>
    <property type="match status" value="1"/>
</dbReference>
<dbReference type="Gene3D" id="3.90.1570.10">
    <property type="entry name" value="tt1808, chain A"/>
    <property type="match status" value="1"/>
</dbReference>
<dbReference type="EMBL" id="JAAWUZ010000011">
    <property type="protein sequence ID" value="NSG29605.1"/>
    <property type="molecule type" value="Genomic_DNA"/>
</dbReference>
<sequence>MELSRTGGFNALYEKASPDLESLKNYQIDNPKYPTRIAQTELSKEHSYTTQDIDALPEGKRAELINGQIYNMVSPNYIHQHLVMELSGTIHEYIRNNHNDSQVLPTPLAVRLNADDKTYVEPDISVLCDSKKISERGIEGAPDFIIEIVSPATQKRDYGIKLFKYRNAGVREYWIVNPSKEIVNVFCFENEEENNNLYSFEEDIPVGIYPDFSINIHELLK</sequence>
<dbReference type="PANTHER" id="PTHR36558:SF1">
    <property type="entry name" value="RESTRICTION ENDONUCLEASE DOMAIN-CONTAINING PROTEIN-RELATED"/>
    <property type="match status" value="1"/>
</dbReference>
<comment type="caution">
    <text evidence="2">The sequence shown here is derived from an EMBL/GenBank/DDBJ whole genome shotgun (WGS) entry which is preliminary data.</text>
</comment>